<dbReference type="GO" id="GO:0043590">
    <property type="term" value="C:bacterial nucleoid"/>
    <property type="evidence" value="ECO:0007669"/>
    <property type="project" value="TreeGrafter"/>
</dbReference>
<dbReference type="EMBL" id="BSDR01000001">
    <property type="protein sequence ID" value="GLI36009.1"/>
    <property type="molecule type" value="Genomic_DNA"/>
</dbReference>
<dbReference type="Pfam" id="PF02565">
    <property type="entry name" value="RecO_C"/>
    <property type="match status" value="1"/>
</dbReference>
<evidence type="ECO:0000256" key="3">
    <source>
        <dbReference type="ARBA" id="ARBA00022763"/>
    </source>
</evidence>
<comment type="caution">
    <text evidence="9">The sequence shown here is derived from an EMBL/GenBank/DDBJ whole genome shotgun (WGS) entry which is preliminary data.</text>
</comment>
<evidence type="ECO:0000256" key="7">
    <source>
        <dbReference type="HAMAP-Rule" id="MF_00201"/>
    </source>
</evidence>
<dbReference type="InterPro" id="IPR037278">
    <property type="entry name" value="ARFGAP/RecO"/>
</dbReference>
<evidence type="ECO:0000256" key="4">
    <source>
        <dbReference type="ARBA" id="ARBA00023172"/>
    </source>
</evidence>
<dbReference type="PANTHER" id="PTHR33991">
    <property type="entry name" value="DNA REPAIR PROTEIN RECO"/>
    <property type="match status" value="1"/>
</dbReference>
<dbReference type="InterPro" id="IPR012340">
    <property type="entry name" value="NA-bd_OB-fold"/>
</dbReference>
<dbReference type="RefSeq" id="WP_281796156.1">
    <property type="nucleotide sequence ID" value="NZ_BSDR01000001.1"/>
</dbReference>
<accession>A0A9W6FW93</accession>
<dbReference type="AlphaFoldDB" id="A0A9W6FW93"/>
<dbReference type="GO" id="GO:0006310">
    <property type="term" value="P:DNA recombination"/>
    <property type="evidence" value="ECO:0007669"/>
    <property type="project" value="UniProtKB-UniRule"/>
</dbReference>
<feature type="domain" description="DNA replication/recombination mediator RecO N-terminal" evidence="8">
    <location>
        <begin position="1"/>
        <end position="79"/>
    </location>
</feature>
<keyword evidence="3 7" id="KW-0227">DNA damage</keyword>
<dbReference type="PANTHER" id="PTHR33991:SF1">
    <property type="entry name" value="DNA REPAIR PROTEIN RECO"/>
    <property type="match status" value="1"/>
</dbReference>
<dbReference type="InterPro" id="IPR022572">
    <property type="entry name" value="DNA_rep/recomb_RecO_N"/>
</dbReference>
<keyword evidence="4 7" id="KW-0233">DNA recombination</keyword>
<dbReference type="HAMAP" id="MF_00201">
    <property type="entry name" value="RecO"/>
    <property type="match status" value="1"/>
</dbReference>
<dbReference type="Gene3D" id="1.20.1440.120">
    <property type="entry name" value="Recombination protein O, C-terminal domain"/>
    <property type="match status" value="1"/>
</dbReference>
<organism evidence="9 10">
    <name type="scientific">Desulforhabdus amnigena</name>
    <dbReference type="NCBI Taxonomy" id="40218"/>
    <lineage>
        <taxon>Bacteria</taxon>
        <taxon>Pseudomonadati</taxon>
        <taxon>Thermodesulfobacteriota</taxon>
        <taxon>Syntrophobacteria</taxon>
        <taxon>Syntrophobacterales</taxon>
        <taxon>Syntrophobacteraceae</taxon>
        <taxon>Desulforhabdus</taxon>
    </lineage>
</organism>
<dbReference type="InterPro" id="IPR042242">
    <property type="entry name" value="RecO_C"/>
</dbReference>
<evidence type="ECO:0000256" key="6">
    <source>
        <dbReference type="ARBA" id="ARBA00033409"/>
    </source>
</evidence>
<evidence type="ECO:0000256" key="1">
    <source>
        <dbReference type="ARBA" id="ARBA00007452"/>
    </source>
</evidence>
<dbReference type="Gene3D" id="2.40.50.140">
    <property type="entry name" value="Nucleic acid-binding proteins"/>
    <property type="match status" value="1"/>
</dbReference>
<keyword evidence="10" id="KW-1185">Reference proteome</keyword>
<comment type="function">
    <text evidence="7">Involved in DNA repair and RecF pathway recombination.</text>
</comment>
<protein>
    <recommendedName>
        <fullName evidence="2 7">DNA repair protein RecO</fullName>
    </recommendedName>
    <alternativeName>
        <fullName evidence="6 7">Recombination protein O</fullName>
    </alternativeName>
</protein>
<dbReference type="Proteomes" id="UP001144372">
    <property type="component" value="Unassembled WGS sequence"/>
</dbReference>
<evidence type="ECO:0000256" key="5">
    <source>
        <dbReference type="ARBA" id="ARBA00023204"/>
    </source>
</evidence>
<gene>
    <name evidence="7" type="primary">recO</name>
    <name evidence="9" type="ORF">DAMNIGENAA_34420</name>
</gene>
<name>A0A9W6FW93_9BACT</name>
<proteinExistence type="inferred from homology"/>
<evidence type="ECO:0000313" key="10">
    <source>
        <dbReference type="Proteomes" id="UP001144372"/>
    </source>
</evidence>
<keyword evidence="5 7" id="KW-0234">DNA repair</keyword>
<sequence length="263" mass="30719">MKICETEAIVLHTRDYGESDRLITFYSKAAGKLRGIAKGARRSRKRFVHAFEPCSLVLLTYRERKSLLWVEACKLLEPYLALTTEVERWGYAALVSEILLEMTPEGDEQEELFYLLTATLGQLTESRDPLNVMLLFLIRFMDMMGYLPELQSCSICRCPIRTSARWAWRLKQGTLACQKHRFLNDDHLLLDAGTLILIQQVRSLTVDKIWRLHFLQEKKAPLFYGLMDWIRDLIRKELKSLKLLEQVQSACGFKIERNQRWSG</sequence>
<comment type="similarity">
    <text evidence="1 7">Belongs to the RecO family.</text>
</comment>
<reference evidence="9" key="1">
    <citation type="submission" date="2022-12" db="EMBL/GenBank/DDBJ databases">
        <title>Reference genome sequencing for broad-spectrum identification of bacterial and archaeal isolates by mass spectrometry.</title>
        <authorList>
            <person name="Sekiguchi Y."/>
            <person name="Tourlousse D.M."/>
        </authorList>
    </citation>
    <scope>NUCLEOTIDE SEQUENCE</scope>
    <source>
        <strain evidence="9">ASRB1</strain>
    </source>
</reference>
<dbReference type="SUPFAM" id="SSF57863">
    <property type="entry name" value="ArfGap/RecO-like zinc finger"/>
    <property type="match status" value="1"/>
</dbReference>
<dbReference type="GO" id="GO:0006302">
    <property type="term" value="P:double-strand break repair"/>
    <property type="evidence" value="ECO:0007669"/>
    <property type="project" value="TreeGrafter"/>
</dbReference>
<evidence type="ECO:0000256" key="2">
    <source>
        <dbReference type="ARBA" id="ARBA00021310"/>
    </source>
</evidence>
<dbReference type="InterPro" id="IPR003717">
    <property type="entry name" value="RecO"/>
</dbReference>
<dbReference type="SUPFAM" id="SSF50249">
    <property type="entry name" value="Nucleic acid-binding proteins"/>
    <property type="match status" value="1"/>
</dbReference>
<dbReference type="Pfam" id="PF11967">
    <property type="entry name" value="RecO_N"/>
    <property type="match status" value="1"/>
</dbReference>
<dbReference type="NCBIfam" id="TIGR00613">
    <property type="entry name" value="reco"/>
    <property type="match status" value="1"/>
</dbReference>
<evidence type="ECO:0000313" key="9">
    <source>
        <dbReference type="EMBL" id="GLI36009.1"/>
    </source>
</evidence>
<evidence type="ECO:0000259" key="8">
    <source>
        <dbReference type="Pfam" id="PF11967"/>
    </source>
</evidence>